<comment type="catalytic activity">
    <reaction evidence="5 6">
        <text>5-amino-1-(5-phospho-beta-D-ribosyl)imidazole + hydrogencarbonate + ATP = 5-carboxyamino-1-(5-phospho-D-ribosyl)imidazole + ADP + phosphate + 2 H(+)</text>
        <dbReference type="Rhea" id="RHEA:19317"/>
        <dbReference type="ChEBI" id="CHEBI:15378"/>
        <dbReference type="ChEBI" id="CHEBI:17544"/>
        <dbReference type="ChEBI" id="CHEBI:30616"/>
        <dbReference type="ChEBI" id="CHEBI:43474"/>
        <dbReference type="ChEBI" id="CHEBI:58730"/>
        <dbReference type="ChEBI" id="CHEBI:137981"/>
        <dbReference type="ChEBI" id="CHEBI:456216"/>
        <dbReference type="EC" id="6.3.4.18"/>
    </reaction>
</comment>
<proteinExistence type="inferred from homology"/>
<organism evidence="8 9">
    <name type="scientific">Thiomicrospira aerophila AL3</name>
    <dbReference type="NCBI Taxonomy" id="717772"/>
    <lineage>
        <taxon>Bacteria</taxon>
        <taxon>Pseudomonadati</taxon>
        <taxon>Pseudomonadota</taxon>
        <taxon>Gammaproteobacteria</taxon>
        <taxon>Thiotrichales</taxon>
        <taxon>Piscirickettsiaceae</taxon>
        <taxon>Thiomicrospira</taxon>
    </lineage>
</organism>
<comment type="function">
    <text evidence="6">Catalyzes the ATP-dependent conversion of 5-aminoimidazole ribonucleotide (AIR) and HCO(3)- to N5-carboxyaminoimidazole ribonucleotide (N5-CAIR).</text>
</comment>
<dbReference type="Gene3D" id="3.40.50.20">
    <property type="match status" value="1"/>
</dbReference>
<gene>
    <name evidence="5 6" type="primary">purK</name>
    <name evidence="8" type="ORF">THIAE_08415</name>
</gene>
<dbReference type="NCBIfam" id="NF004676">
    <property type="entry name" value="PRK06019.1-2"/>
    <property type="match status" value="1"/>
</dbReference>
<dbReference type="NCBIfam" id="NF004679">
    <property type="entry name" value="PRK06019.1-5"/>
    <property type="match status" value="1"/>
</dbReference>
<keyword evidence="3 5" id="KW-0658">Purine biosynthesis</keyword>
<dbReference type="Pfam" id="PF22660">
    <property type="entry name" value="RS_preATP-grasp-like"/>
    <property type="match status" value="1"/>
</dbReference>
<feature type="binding site" evidence="5">
    <location>
        <position position="189"/>
    </location>
    <ligand>
        <name>ATP</name>
        <dbReference type="ChEBI" id="CHEBI:30616"/>
    </ligand>
</feature>
<dbReference type="GO" id="GO:0005524">
    <property type="term" value="F:ATP binding"/>
    <property type="evidence" value="ECO:0007669"/>
    <property type="project" value="UniProtKB-UniRule"/>
</dbReference>
<feature type="binding site" evidence="5">
    <location>
        <position position="146"/>
    </location>
    <ligand>
        <name>ATP</name>
        <dbReference type="ChEBI" id="CHEBI:30616"/>
    </ligand>
</feature>
<keyword evidence="1 5" id="KW-0436">Ligase</keyword>
<dbReference type="SUPFAM" id="SSF51246">
    <property type="entry name" value="Rudiment single hybrid motif"/>
    <property type="match status" value="1"/>
</dbReference>
<dbReference type="GO" id="GO:0046872">
    <property type="term" value="F:metal ion binding"/>
    <property type="evidence" value="ECO:0007669"/>
    <property type="project" value="InterPro"/>
</dbReference>
<protein>
    <recommendedName>
        <fullName evidence="5 6">N5-carboxyaminoimidazole ribonucleotide synthase</fullName>
        <shortName evidence="5 6">N5-CAIR synthase</shortName>
        <ecNumber evidence="5 6">6.3.4.18</ecNumber>
    </recommendedName>
    <alternativeName>
        <fullName evidence="5 6">5-(carboxyamino)imidazole ribonucleotide synthetase</fullName>
    </alternativeName>
</protein>
<dbReference type="InParanoid" id="W0DWZ9"/>
<evidence type="ECO:0000256" key="2">
    <source>
        <dbReference type="ARBA" id="ARBA00022741"/>
    </source>
</evidence>
<dbReference type="InterPro" id="IPR040686">
    <property type="entry name" value="PurK_C"/>
</dbReference>
<dbReference type="OrthoDB" id="9804625at2"/>
<dbReference type="Gene3D" id="3.30.1490.20">
    <property type="entry name" value="ATP-grasp fold, A domain"/>
    <property type="match status" value="1"/>
</dbReference>
<dbReference type="PANTHER" id="PTHR11609">
    <property type="entry name" value="PURINE BIOSYNTHESIS PROTEIN 6/7, PUR6/7"/>
    <property type="match status" value="1"/>
</dbReference>
<dbReference type="KEGG" id="tao:THIAE_08415"/>
<keyword evidence="9" id="KW-1185">Reference proteome</keyword>
<feature type="binding site" evidence="5">
    <location>
        <begin position="151"/>
        <end position="157"/>
    </location>
    <ligand>
        <name>ATP</name>
        <dbReference type="ChEBI" id="CHEBI:30616"/>
    </ligand>
</feature>
<dbReference type="InterPro" id="IPR013815">
    <property type="entry name" value="ATP_grasp_subdomain_1"/>
</dbReference>
<dbReference type="GO" id="GO:0005829">
    <property type="term" value="C:cytosol"/>
    <property type="evidence" value="ECO:0007669"/>
    <property type="project" value="TreeGrafter"/>
</dbReference>
<evidence type="ECO:0000256" key="6">
    <source>
        <dbReference type="RuleBase" id="RU361200"/>
    </source>
</evidence>
<dbReference type="RefSeq" id="WP_006460773.1">
    <property type="nucleotide sequence ID" value="NZ_CP007030.1"/>
</dbReference>
<evidence type="ECO:0000256" key="4">
    <source>
        <dbReference type="ARBA" id="ARBA00022840"/>
    </source>
</evidence>
<dbReference type="SUPFAM" id="SSF52440">
    <property type="entry name" value="PreATP-grasp domain"/>
    <property type="match status" value="1"/>
</dbReference>
<name>W0DWZ9_9GAMM</name>
<keyword evidence="4 5" id="KW-0067">ATP-binding</keyword>
<feature type="domain" description="ATP-grasp" evidence="7">
    <location>
        <begin position="110"/>
        <end position="296"/>
    </location>
</feature>
<evidence type="ECO:0000313" key="8">
    <source>
        <dbReference type="EMBL" id="AHF01778.1"/>
    </source>
</evidence>
<dbReference type="InterPro" id="IPR003135">
    <property type="entry name" value="ATP-grasp_carboxylate-amine"/>
</dbReference>
<dbReference type="HOGENOM" id="CLU_011534_0_0_6"/>
<accession>W0DWZ9</accession>
<evidence type="ECO:0000259" key="7">
    <source>
        <dbReference type="PROSITE" id="PS50975"/>
    </source>
</evidence>
<comment type="pathway">
    <text evidence="5 6">Purine metabolism; IMP biosynthesis via de novo pathway; 5-amino-1-(5-phospho-D-ribosyl)imidazole-4-carboxylate from 5-amino-1-(5-phospho-D-ribosyl)imidazole (N5-CAIR route): step 1/2.</text>
</comment>
<dbReference type="EC" id="6.3.4.18" evidence="5 6"/>
<keyword evidence="2 5" id="KW-0547">Nucleotide-binding</keyword>
<dbReference type="Gene3D" id="3.30.470.20">
    <property type="entry name" value="ATP-grasp fold, B domain"/>
    <property type="match status" value="1"/>
</dbReference>
<dbReference type="InterPro" id="IPR011761">
    <property type="entry name" value="ATP-grasp"/>
</dbReference>
<comment type="function">
    <text evidence="5">Catalyzes the ATP-dependent conversion of 5-aminoimidazole ribonucleotide (AIR) and HCO(3)(-) to N5-carboxyaminoimidazole ribonucleotide (N5-CAIR).</text>
</comment>
<dbReference type="FunFam" id="3.30.1490.20:FF:000015">
    <property type="entry name" value="N5-carboxyaminoimidazole ribonucleotide synthase"/>
    <property type="match status" value="1"/>
</dbReference>
<dbReference type="Pfam" id="PF17769">
    <property type="entry name" value="PurK_C"/>
    <property type="match status" value="1"/>
</dbReference>
<feature type="binding site" evidence="5">
    <location>
        <position position="106"/>
    </location>
    <ligand>
        <name>ATP</name>
        <dbReference type="ChEBI" id="CHEBI:30616"/>
    </ligand>
</feature>
<dbReference type="UniPathway" id="UPA00074">
    <property type="reaction ID" value="UER00942"/>
</dbReference>
<reference evidence="8 9" key="1">
    <citation type="submission" date="2013-12" db="EMBL/GenBank/DDBJ databases">
        <authorList>
            <consortium name="DOE Joint Genome Institute"/>
            <person name="Kappler U."/>
            <person name="Huntemann M."/>
            <person name="Han J."/>
            <person name="Chen A."/>
            <person name="Kyrpides N."/>
            <person name="Mavromatis K."/>
            <person name="Markowitz V."/>
            <person name="Palaniappan K."/>
            <person name="Ivanova N."/>
            <person name="Schaumberg A."/>
            <person name="Pati A."/>
            <person name="Liolios K."/>
            <person name="Nordberg H.P."/>
            <person name="Cantor M.N."/>
            <person name="Hua S.X."/>
            <person name="Woyke T."/>
        </authorList>
    </citation>
    <scope>NUCLEOTIDE SEQUENCE [LARGE SCALE GENOMIC DNA]</scope>
    <source>
        <strain evidence="9">AL2</strain>
    </source>
</reference>
<dbReference type="FunCoup" id="W0DWZ9">
    <property type="interactions" value="365"/>
</dbReference>
<dbReference type="Pfam" id="PF02222">
    <property type="entry name" value="ATP-grasp"/>
    <property type="match status" value="1"/>
</dbReference>
<comment type="subunit">
    <text evidence="5 6">Homodimer.</text>
</comment>
<sequence>MTPFSRRIGVLGAGQLGRMLAMAGYPLGHKFGFYGLNHDEPAALLGQMHTPDAQSADDTASLDDLVAFADVITFESENTSVELVKQISQTTQVYPSATSLYYAQDRGREKALFNQLAIPCAPYALVNSLAELDTAVTTIGLPAVLKTTTEGYDGKGQFVIKQPEQIHQAWLSIGERPAILEGFVHFKRELSIIAVRNAHNEHVYYPLVENQHRDGILRLTLAPAQAIAPQIQAQAEGYMQALLDKMDHVGVLTLELFETEAGLVANEMAPRVHNSGHWTMEGAQTSQFENHIRAISGLPLGATAPRQAFAAMINIIGEHGDIASALKLPNVHVHLYDKAERPGRKLGHINVLADSQDALNHTLEQLQGWLN</sequence>
<dbReference type="GO" id="GO:0004638">
    <property type="term" value="F:phosphoribosylaminoimidazole carboxylase activity"/>
    <property type="evidence" value="ECO:0007669"/>
    <property type="project" value="InterPro"/>
</dbReference>
<evidence type="ECO:0000256" key="5">
    <source>
        <dbReference type="HAMAP-Rule" id="MF_01928"/>
    </source>
</evidence>
<dbReference type="PANTHER" id="PTHR11609:SF5">
    <property type="entry name" value="PHOSPHORIBOSYLAMINOIMIDAZOLE CARBOXYLASE"/>
    <property type="match status" value="1"/>
</dbReference>
<comment type="similarity">
    <text evidence="5 6">Belongs to the PurK/PurT family.</text>
</comment>
<dbReference type="HAMAP" id="MF_01928">
    <property type="entry name" value="PurK"/>
    <property type="match status" value="1"/>
</dbReference>
<feature type="binding site" evidence="5">
    <location>
        <begin position="181"/>
        <end position="184"/>
    </location>
    <ligand>
        <name>ATP</name>
        <dbReference type="ChEBI" id="CHEBI:30616"/>
    </ligand>
</feature>
<dbReference type="EMBL" id="CP007030">
    <property type="protein sequence ID" value="AHF01778.1"/>
    <property type="molecule type" value="Genomic_DNA"/>
</dbReference>
<dbReference type="eggNOG" id="COG0026">
    <property type="taxonomic scope" value="Bacteria"/>
</dbReference>
<feature type="binding site" evidence="5">
    <location>
        <begin position="266"/>
        <end position="267"/>
    </location>
    <ligand>
        <name>ATP</name>
        <dbReference type="ChEBI" id="CHEBI:30616"/>
    </ligand>
</feature>
<dbReference type="SUPFAM" id="SSF56059">
    <property type="entry name" value="Glutathione synthetase ATP-binding domain-like"/>
    <property type="match status" value="1"/>
</dbReference>
<dbReference type="InterPro" id="IPR005875">
    <property type="entry name" value="PurK"/>
</dbReference>
<dbReference type="InterPro" id="IPR016185">
    <property type="entry name" value="PreATP-grasp_dom_sf"/>
</dbReference>
<dbReference type="AlphaFoldDB" id="W0DWZ9"/>
<dbReference type="GO" id="GO:0034028">
    <property type="term" value="F:5-(carboxyamino)imidazole ribonucleotide synthase activity"/>
    <property type="evidence" value="ECO:0007669"/>
    <property type="project" value="UniProtKB-UniRule"/>
</dbReference>
<dbReference type="InterPro" id="IPR011054">
    <property type="entry name" value="Rudment_hybrid_motif"/>
</dbReference>
<dbReference type="Proteomes" id="UP000005380">
    <property type="component" value="Chromosome"/>
</dbReference>
<dbReference type="InterPro" id="IPR054350">
    <property type="entry name" value="PurT/PurK_preATP-grasp"/>
</dbReference>
<dbReference type="FunFam" id="3.30.470.20:FF:000029">
    <property type="entry name" value="N5-carboxyaminoimidazole ribonucleotide synthase"/>
    <property type="match status" value="1"/>
</dbReference>
<dbReference type="PROSITE" id="PS50975">
    <property type="entry name" value="ATP_GRASP"/>
    <property type="match status" value="1"/>
</dbReference>
<feature type="binding site" evidence="5">
    <location>
        <position position="212"/>
    </location>
    <ligand>
        <name>ATP</name>
        <dbReference type="ChEBI" id="CHEBI:30616"/>
    </ligand>
</feature>
<evidence type="ECO:0000313" key="9">
    <source>
        <dbReference type="Proteomes" id="UP000005380"/>
    </source>
</evidence>
<dbReference type="STRING" id="717772.THIAE_08415"/>
<evidence type="ECO:0000256" key="1">
    <source>
        <dbReference type="ARBA" id="ARBA00022598"/>
    </source>
</evidence>
<dbReference type="NCBIfam" id="TIGR01161">
    <property type="entry name" value="purK"/>
    <property type="match status" value="1"/>
</dbReference>
<evidence type="ECO:0000256" key="3">
    <source>
        <dbReference type="ARBA" id="ARBA00022755"/>
    </source>
</evidence>
<dbReference type="GO" id="GO:0006189">
    <property type="term" value="P:'de novo' IMP biosynthetic process"/>
    <property type="evidence" value="ECO:0007669"/>
    <property type="project" value="UniProtKB-UniRule"/>
</dbReference>